<dbReference type="PRINTS" id="PR01755">
    <property type="entry name" value="SECFTRNLCASE"/>
</dbReference>
<feature type="transmembrane region" description="Helical" evidence="9">
    <location>
        <begin position="134"/>
        <end position="155"/>
    </location>
</feature>
<keyword evidence="3 9" id="KW-1003">Cell membrane</keyword>
<name>A0AAE3AN97_9FIRM</name>
<evidence type="ECO:0000256" key="4">
    <source>
        <dbReference type="ARBA" id="ARBA00022692"/>
    </source>
</evidence>
<comment type="similarity">
    <text evidence="9">Belongs to the SecD/SecF family. SecF subfamily.</text>
</comment>
<dbReference type="InterPro" id="IPR022813">
    <property type="entry name" value="SecD/SecF_arch_bac"/>
</dbReference>
<keyword evidence="6 9" id="KW-1133">Transmembrane helix</keyword>
<accession>A0AAE3AN97</accession>
<evidence type="ECO:0000256" key="3">
    <source>
        <dbReference type="ARBA" id="ARBA00022475"/>
    </source>
</evidence>
<keyword evidence="8 9" id="KW-0472">Membrane</keyword>
<evidence type="ECO:0000256" key="6">
    <source>
        <dbReference type="ARBA" id="ARBA00022989"/>
    </source>
</evidence>
<dbReference type="SUPFAM" id="SSF82866">
    <property type="entry name" value="Multidrug efflux transporter AcrB transmembrane domain"/>
    <property type="match status" value="1"/>
</dbReference>
<reference evidence="11" key="1">
    <citation type="submission" date="2021-10" db="EMBL/GenBank/DDBJ databases">
        <title>Anaerobic single-cell dispensing facilitates the cultivation of human gut bacteria.</title>
        <authorList>
            <person name="Afrizal A."/>
        </authorList>
    </citation>
    <scope>NUCLEOTIDE SEQUENCE</scope>
    <source>
        <strain evidence="11">CLA-AA-H250</strain>
    </source>
</reference>
<evidence type="ECO:0000256" key="8">
    <source>
        <dbReference type="ARBA" id="ARBA00023136"/>
    </source>
</evidence>
<comment type="caution">
    <text evidence="11">The sequence shown here is derived from an EMBL/GenBank/DDBJ whole genome shotgun (WGS) entry which is preliminary data.</text>
</comment>
<dbReference type="GO" id="GO:0043952">
    <property type="term" value="P:protein transport by the Sec complex"/>
    <property type="evidence" value="ECO:0007669"/>
    <property type="project" value="UniProtKB-UniRule"/>
</dbReference>
<dbReference type="HAMAP" id="MF_01464_B">
    <property type="entry name" value="SecF_B"/>
    <property type="match status" value="1"/>
</dbReference>
<dbReference type="PANTHER" id="PTHR30081:SF8">
    <property type="entry name" value="PROTEIN TRANSLOCASE SUBUNIT SECF"/>
    <property type="match status" value="1"/>
</dbReference>
<evidence type="ECO:0000313" key="12">
    <source>
        <dbReference type="Proteomes" id="UP001199424"/>
    </source>
</evidence>
<comment type="function">
    <text evidence="9">Part of the Sec protein translocase complex. Interacts with the SecYEG preprotein conducting channel. SecDF uses the proton motive force (PMF) to complete protein translocation after the ATP-dependent function of SecA.</text>
</comment>
<dbReference type="Proteomes" id="UP001199424">
    <property type="component" value="Unassembled WGS sequence"/>
</dbReference>
<dbReference type="PANTHER" id="PTHR30081">
    <property type="entry name" value="PROTEIN-EXPORT MEMBRANE PROTEIN SEC"/>
    <property type="match status" value="1"/>
</dbReference>
<feature type="domain" description="Protein export membrane protein SecD/SecF C-terminal" evidence="10">
    <location>
        <begin position="117"/>
        <end position="303"/>
    </location>
</feature>
<comment type="subcellular location">
    <subcellularLocation>
        <location evidence="1 9">Cell membrane</location>
        <topology evidence="1 9">Multi-pass membrane protein</topology>
    </subcellularLocation>
</comment>
<evidence type="ECO:0000256" key="7">
    <source>
        <dbReference type="ARBA" id="ARBA00023010"/>
    </source>
</evidence>
<evidence type="ECO:0000256" key="5">
    <source>
        <dbReference type="ARBA" id="ARBA00022927"/>
    </source>
</evidence>
<dbReference type="AlphaFoldDB" id="A0AAE3AN97"/>
<keyword evidence="5 9" id="KW-0653">Protein transport</keyword>
<evidence type="ECO:0000313" key="11">
    <source>
        <dbReference type="EMBL" id="MCC2137349.1"/>
    </source>
</evidence>
<sequence length="312" mass="34221">MKKFDFDFYKNRKILFGISIGLMVIGLIFNFIRGTKMDIQFVGGAMIKYSVDGEVDTDEIASLVKEETGRDVSVALSKTFGTDANQVTLSFAGNEAVTLDEQQAIAQSLSDAYADRTFNVVESSSVDPTMGAKFFQKCLVCLLITFVILLVYIALRFKKIGGLSAGVTALIALVHDVLLVYFSFVIFGFSINDIFIAVILTILGYSLNDTIVIYDRIRENRKLSPTKSPDALPGIVNKSLNQTMTRSILTSLTTFMALLVIYIVATVYGISSVQSFALPMMVGTIVGCYSSLCIAAPLYTMWAVHKGEKSKK</sequence>
<feature type="transmembrane region" description="Helical" evidence="9">
    <location>
        <begin position="248"/>
        <end position="270"/>
    </location>
</feature>
<dbReference type="InterPro" id="IPR022645">
    <property type="entry name" value="SecD/SecF_bac"/>
</dbReference>
<dbReference type="GO" id="GO:0015450">
    <property type="term" value="F:protein-transporting ATPase activity"/>
    <property type="evidence" value="ECO:0007669"/>
    <property type="project" value="InterPro"/>
</dbReference>
<dbReference type="EMBL" id="JAJEQC010000009">
    <property type="protein sequence ID" value="MCC2137349.1"/>
    <property type="molecule type" value="Genomic_DNA"/>
</dbReference>
<comment type="subunit">
    <text evidence="9">Forms a complex with SecD. Part of the essential Sec protein translocation apparatus which comprises SecA, SecYEG and auxiliary proteins SecDF. Other proteins may also be involved.</text>
</comment>
<dbReference type="Gene3D" id="1.20.1640.10">
    <property type="entry name" value="Multidrug efflux transporter AcrB transmembrane domain"/>
    <property type="match status" value="1"/>
</dbReference>
<dbReference type="InterPro" id="IPR048634">
    <property type="entry name" value="SecD_SecF_C"/>
</dbReference>
<evidence type="ECO:0000256" key="9">
    <source>
        <dbReference type="HAMAP-Rule" id="MF_01464"/>
    </source>
</evidence>
<dbReference type="RefSeq" id="WP_308449588.1">
    <property type="nucleotide sequence ID" value="NZ_JAJEQC010000009.1"/>
</dbReference>
<feature type="transmembrane region" description="Helical" evidence="9">
    <location>
        <begin position="194"/>
        <end position="214"/>
    </location>
</feature>
<dbReference type="GO" id="GO:0006605">
    <property type="term" value="P:protein targeting"/>
    <property type="evidence" value="ECO:0007669"/>
    <property type="project" value="UniProtKB-UniRule"/>
</dbReference>
<keyword evidence="2 9" id="KW-0813">Transport</keyword>
<dbReference type="NCBIfam" id="TIGR00966">
    <property type="entry name" value="transloc_SecF"/>
    <property type="match status" value="1"/>
</dbReference>
<keyword evidence="7 9" id="KW-0811">Translocation</keyword>
<dbReference type="Pfam" id="PF02355">
    <property type="entry name" value="SecD_SecF_C"/>
    <property type="match status" value="1"/>
</dbReference>
<dbReference type="InterPro" id="IPR005665">
    <property type="entry name" value="SecF_bac"/>
</dbReference>
<feature type="transmembrane region" description="Helical" evidence="9">
    <location>
        <begin position="276"/>
        <end position="302"/>
    </location>
</feature>
<evidence type="ECO:0000259" key="10">
    <source>
        <dbReference type="Pfam" id="PF02355"/>
    </source>
</evidence>
<organism evidence="11 12">
    <name type="scientific">Hominenteromicrobium mulieris</name>
    <dbReference type="NCBI Taxonomy" id="2885357"/>
    <lineage>
        <taxon>Bacteria</taxon>
        <taxon>Bacillati</taxon>
        <taxon>Bacillota</taxon>
        <taxon>Clostridia</taxon>
        <taxon>Eubacteriales</taxon>
        <taxon>Oscillospiraceae</taxon>
        <taxon>Hominenteromicrobium</taxon>
    </lineage>
</organism>
<evidence type="ECO:0000256" key="1">
    <source>
        <dbReference type="ARBA" id="ARBA00004651"/>
    </source>
</evidence>
<feature type="transmembrane region" description="Helical" evidence="9">
    <location>
        <begin position="167"/>
        <end position="188"/>
    </location>
</feature>
<protein>
    <recommendedName>
        <fullName evidence="9">Protein-export membrane protein SecF</fullName>
    </recommendedName>
</protein>
<proteinExistence type="inferred from homology"/>
<keyword evidence="4 9" id="KW-0812">Transmembrane</keyword>
<gene>
    <name evidence="9 11" type="primary">secF</name>
    <name evidence="11" type="ORF">LKD31_10015</name>
</gene>
<dbReference type="GO" id="GO:0005886">
    <property type="term" value="C:plasma membrane"/>
    <property type="evidence" value="ECO:0007669"/>
    <property type="project" value="UniProtKB-SubCell"/>
</dbReference>
<keyword evidence="12" id="KW-1185">Reference proteome</keyword>
<evidence type="ECO:0000256" key="2">
    <source>
        <dbReference type="ARBA" id="ARBA00022448"/>
    </source>
</evidence>
<feature type="transmembrane region" description="Helical" evidence="9">
    <location>
        <begin position="12"/>
        <end position="32"/>
    </location>
</feature>
<dbReference type="GO" id="GO:0065002">
    <property type="term" value="P:intracellular protein transmembrane transport"/>
    <property type="evidence" value="ECO:0007669"/>
    <property type="project" value="UniProtKB-UniRule"/>
</dbReference>